<evidence type="ECO:0000256" key="7">
    <source>
        <dbReference type="ARBA" id="ARBA00023180"/>
    </source>
</evidence>
<reference evidence="10" key="1">
    <citation type="submission" date="2022-11" db="EMBL/GenBank/DDBJ databases">
        <title>Centuries of genome instability and evolution in soft-shell clam transmissible cancer (bioRxiv).</title>
        <authorList>
            <person name="Hart S.F.M."/>
            <person name="Yonemitsu M.A."/>
            <person name="Giersch R.M."/>
            <person name="Beal B.F."/>
            <person name="Arriagada G."/>
            <person name="Davis B.W."/>
            <person name="Ostrander E.A."/>
            <person name="Goff S.P."/>
            <person name="Metzger M.J."/>
        </authorList>
    </citation>
    <scope>NUCLEOTIDE SEQUENCE</scope>
    <source>
        <strain evidence="10">MELC-2E11</strain>
        <tissue evidence="10">Siphon/mantle</tissue>
    </source>
</reference>
<dbReference type="InterPro" id="IPR001258">
    <property type="entry name" value="NHL_repeat"/>
</dbReference>
<evidence type="ECO:0000256" key="5">
    <source>
        <dbReference type="ARBA" id="ARBA00022737"/>
    </source>
</evidence>
<dbReference type="Proteomes" id="UP001164746">
    <property type="component" value="Chromosome 11"/>
</dbReference>
<evidence type="ECO:0000256" key="1">
    <source>
        <dbReference type="ARBA" id="ARBA00001947"/>
    </source>
</evidence>
<feature type="repeat" description="NHL" evidence="9">
    <location>
        <begin position="161"/>
        <end position="193"/>
    </location>
</feature>
<dbReference type="EC" id="4.3.2.5" evidence="2"/>
<name>A0ABY7FDL1_MYAAR</name>
<accession>A0ABY7FDL1</accession>
<dbReference type="PANTHER" id="PTHR10680">
    <property type="entry name" value="PEPTIDYL-GLYCINE ALPHA-AMIDATING MONOOXYGENASE"/>
    <property type="match status" value="1"/>
</dbReference>
<evidence type="ECO:0000313" key="11">
    <source>
        <dbReference type="Proteomes" id="UP001164746"/>
    </source>
</evidence>
<evidence type="ECO:0000256" key="4">
    <source>
        <dbReference type="ARBA" id="ARBA00022729"/>
    </source>
</evidence>
<evidence type="ECO:0000256" key="6">
    <source>
        <dbReference type="ARBA" id="ARBA00023157"/>
    </source>
</evidence>
<comment type="cofactor">
    <cofactor evidence="1">
        <name>Zn(2+)</name>
        <dbReference type="ChEBI" id="CHEBI:29105"/>
    </cofactor>
</comment>
<gene>
    <name evidence="10" type="ORF">MAR_000772</name>
</gene>
<dbReference type="CDD" id="cd14958">
    <property type="entry name" value="NHL_PAL_like"/>
    <property type="match status" value="1"/>
</dbReference>
<dbReference type="PRINTS" id="PR00790">
    <property type="entry name" value="PAMONOXGNASE"/>
</dbReference>
<feature type="repeat" description="NHL" evidence="9">
    <location>
        <begin position="100"/>
        <end position="141"/>
    </location>
</feature>
<dbReference type="PROSITE" id="PS51125">
    <property type="entry name" value="NHL"/>
    <property type="match status" value="2"/>
</dbReference>
<evidence type="ECO:0000313" key="10">
    <source>
        <dbReference type="EMBL" id="WAR18934.1"/>
    </source>
</evidence>
<sequence>MPSFGQKGHVSHAPLYYGGYSEEEAEVPEALQQVVGWPVASRERHLGQVGGLAVDSKGRVVVFHRAERRWDSRSFVGDKMSQSLGPIKDDVLLTLLPESGEILSTFGAGQFYMPHGLTVDGEDNLWLTDVGLHQVMKIPRDSTTPSLVLGTKLEPGNDVSHFCKPTDVAVASNGDFFVADGYCNGRVMKFAAPNGTFLAQWGHESTTGMSPPGEDEFLVPHSLALIESRDLLCVADREHARIQCFDAGLNGTRPGQFRKSFMPNRGTIYAIEYDPNGDVLYVVNGHGMDDIIEGFTLDLDGNILETWGPQRKTFDEPHDVTVSRDGINVYVGDIGTQPTVYKFDRPILHSVDPQLQTLG</sequence>
<dbReference type="InterPro" id="IPR000720">
    <property type="entry name" value="PHM/PAL"/>
</dbReference>
<dbReference type="Pfam" id="PF01436">
    <property type="entry name" value="NHL"/>
    <property type="match status" value="2"/>
</dbReference>
<dbReference type="EMBL" id="CP111022">
    <property type="protein sequence ID" value="WAR18934.1"/>
    <property type="molecule type" value="Genomic_DNA"/>
</dbReference>
<keyword evidence="3" id="KW-0479">Metal-binding</keyword>
<organism evidence="10 11">
    <name type="scientific">Mya arenaria</name>
    <name type="common">Soft-shell clam</name>
    <dbReference type="NCBI Taxonomy" id="6604"/>
    <lineage>
        <taxon>Eukaryota</taxon>
        <taxon>Metazoa</taxon>
        <taxon>Spiralia</taxon>
        <taxon>Lophotrochozoa</taxon>
        <taxon>Mollusca</taxon>
        <taxon>Bivalvia</taxon>
        <taxon>Autobranchia</taxon>
        <taxon>Heteroconchia</taxon>
        <taxon>Euheterodonta</taxon>
        <taxon>Imparidentia</taxon>
        <taxon>Neoheterodontei</taxon>
        <taxon>Myida</taxon>
        <taxon>Myoidea</taxon>
        <taxon>Myidae</taxon>
        <taxon>Mya</taxon>
    </lineage>
</organism>
<dbReference type="SUPFAM" id="SSF101898">
    <property type="entry name" value="NHL repeat"/>
    <property type="match status" value="1"/>
</dbReference>
<keyword evidence="7" id="KW-0325">Glycoprotein</keyword>
<evidence type="ECO:0000256" key="9">
    <source>
        <dbReference type="PROSITE-ProRule" id="PRU00504"/>
    </source>
</evidence>
<dbReference type="Gene3D" id="2.120.10.30">
    <property type="entry name" value="TolB, C-terminal domain"/>
    <property type="match status" value="1"/>
</dbReference>
<dbReference type="PANTHER" id="PTHR10680:SF36">
    <property type="entry name" value="PEPTIDYL-ALPHA-HYDROXYGLYCINE ALPHA-AMIDATING LYASE 1"/>
    <property type="match status" value="1"/>
</dbReference>
<keyword evidence="8" id="KW-0456">Lyase</keyword>
<keyword evidence="6" id="KW-1015">Disulfide bond</keyword>
<keyword evidence="4" id="KW-0732">Signal</keyword>
<proteinExistence type="predicted"/>
<keyword evidence="11" id="KW-1185">Reference proteome</keyword>
<evidence type="ECO:0000256" key="3">
    <source>
        <dbReference type="ARBA" id="ARBA00022723"/>
    </source>
</evidence>
<evidence type="ECO:0000256" key="8">
    <source>
        <dbReference type="ARBA" id="ARBA00023239"/>
    </source>
</evidence>
<keyword evidence="5" id="KW-0677">Repeat</keyword>
<protein>
    <recommendedName>
        <fullName evidence="2">peptidylamidoglycolate lyase</fullName>
        <ecNumber evidence="2">4.3.2.5</ecNumber>
    </recommendedName>
</protein>
<evidence type="ECO:0000256" key="2">
    <source>
        <dbReference type="ARBA" id="ARBA00012343"/>
    </source>
</evidence>
<dbReference type="InterPro" id="IPR011042">
    <property type="entry name" value="6-blade_b-propeller_TolB-like"/>
</dbReference>